<evidence type="ECO:0000313" key="3">
    <source>
        <dbReference type="EMBL" id="WZU66297.1"/>
    </source>
</evidence>
<name>A0AAN0NJL7_9RHOB</name>
<reference evidence="3 4" key="2">
    <citation type="submission" date="2024-08" db="EMBL/GenBank/DDBJ databases">
        <title>Phylogenomic analyses of a clade within the roseobacter group suggest taxonomic reassignments of species of the genera Aestuariivita, Citreicella, Loktanella, Nautella, Pelagibaca, Ruegeria, Thalassobius, Thiobacimonas and Tropicibacter, and the proposal o.</title>
        <authorList>
            <person name="Jeon C.O."/>
        </authorList>
    </citation>
    <scope>NUCLEOTIDE SEQUENCE [LARGE SCALE GENOMIC DNA]</scope>
    <source>
        <strain evidence="3 4">SS1-5</strain>
    </source>
</reference>
<dbReference type="EMBL" id="CP151767">
    <property type="protein sequence ID" value="WZU66297.1"/>
    <property type="molecule type" value="Genomic_DNA"/>
</dbReference>
<dbReference type="RefSeq" id="WP_342075623.1">
    <property type="nucleotide sequence ID" value="NZ_CP151767.2"/>
</dbReference>
<feature type="coiled-coil region" evidence="1">
    <location>
        <begin position="148"/>
        <end position="205"/>
    </location>
</feature>
<dbReference type="KEGG" id="yrh:AABB31_14660"/>
<keyword evidence="4" id="KW-1185">Reference proteome</keyword>
<accession>A0AAN0NJL7</accession>
<feature type="domain" description="Recombinase zinc beta ribbon" evidence="2">
    <location>
        <begin position="66"/>
        <end position="119"/>
    </location>
</feature>
<dbReference type="Pfam" id="PF13408">
    <property type="entry name" value="Zn_ribbon_recom"/>
    <property type="match status" value="1"/>
</dbReference>
<gene>
    <name evidence="3" type="ORF">AABB31_14660</name>
</gene>
<protein>
    <submittedName>
        <fullName evidence="3">Zinc ribbon domain-containing protein</fullName>
    </submittedName>
</protein>
<evidence type="ECO:0000313" key="4">
    <source>
        <dbReference type="Proteomes" id="UP001470809"/>
    </source>
</evidence>
<reference evidence="4" key="1">
    <citation type="submission" date="2024-04" db="EMBL/GenBank/DDBJ databases">
        <title>Phylogenomic analyses of a clade within the roseobacter group suggest taxonomic reassignments of species of the genera Aestuariivita, Citreicella, Loktanella, Nautella, Pelagibaca, Ruegeria, Thalassobius, Thiobacimonas and Tropicibacter, and the proposal o.</title>
        <authorList>
            <person name="Jeon C.O."/>
        </authorList>
    </citation>
    <scope>NUCLEOTIDE SEQUENCE [LARGE SCALE GENOMIC DNA]</scope>
    <source>
        <strain evidence="4">SS1-5</strain>
    </source>
</reference>
<proteinExistence type="predicted"/>
<evidence type="ECO:0000259" key="2">
    <source>
        <dbReference type="Pfam" id="PF13408"/>
    </source>
</evidence>
<keyword evidence="1" id="KW-0175">Coiled coil</keyword>
<dbReference type="InterPro" id="IPR025827">
    <property type="entry name" value="Zn_ribbon_recom_dom"/>
</dbReference>
<evidence type="ECO:0000256" key="1">
    <source>
        <dbReference type="SAM" id="Coils"/>
    </source>
</evidence>
<dbReference type="Proteomes" id="UP001470809">
    <property type="component" value="Chromosome"/>
</dbReference>
<dbReference type="AlphaFoldDB" id="A0AAN0NJL7"/>
<organism evidence="3 4">
    <name type="scientific">Yoonia rhodophyticola</name>
    <dbReference type="NCBI Taxonomy" id="3137370"/>
    <lineage>
        <taxon>Bacteria</taxon>
        <taxon>Pseudomonadati</taxon>
        <taxon>Pseudomonadota</taxon>
        <taxon>Alphaproteobacteria</taxon>
        <taxon>Rhodobacterales</taxon>
        <taxon>Paracoccaceae</taxon>
        <taxon>Yoonia</taxon>
    </lineage>
</organism>
<sequence length="241" mass="27501">MRNQRVYEILTRCLYSGCIEHIDWGVLMRNGHHEGLTDFRRYQKIQDRLVSTAKALASEDISSDFPLRGFVQCDDCGEALTACWSTSKPGKKHPYCLCKTEGCDSYCKSIRRDQLEGDFAGLMQAPELSRGLFQLAKAMFRDIWNARLAQAADTSKGLKKDIHKIEKQIEARLDRIVEHGSSIVIAAIEKRIPKLEADKIFLEERIVKGGKPLGTLEESFELALRFLSNPWNMWKNGSFAW</sequence>